<reference evidence="11" key="2">
    <citation type="submission" date="2022-01" db="EMBL/GenBank/DDBJ databases">
        <authorList>
            <person name="Yamashiro T."/>
            <person name="Shiraishi A."/>
            <person name="Satake H."/>
            <person name="Nakayama K."/>
        </authorList>
    </citation>
    <scope>NUCLEOTIDE SEQUENCE</scope>
</reference>
<dbReference type="InterPro" id="IPR001128">
    <property type="entry name" value="Cyt_P450"/>
</dbReference>
<evidence type="ECO:0000313" key="12">
    <source>
        <dbReference type="Proteomes" id="UP001151760"/>
    </source>
</evidence>
<evidence type="ECO:0000256" key="5">
    <source>
        <dbReference type="ARBA" id="ARBA00023002"/>
    </source>
</evidence>
<comment type="caution">
    <text evidence="11">The sequence shown here is derived from an EMBL/GenBank/DDBJ whole genome shotgun (WGS) entry which is preliminary data.</text>
</comment>
<evidence type="ECO:0000313" key="11">
    <source>
        <dbReference type="EMBL" id="GJT79550.1"/>
    </source>
</evidence>
<feature type="domain" description="tRNA intron endonuclease N-terminal" evidence="10">
    <location>
        <begin position="36"/>
        <end position="104"/>
    </location>
</feature>
<feature type="domain" description="tRNA intron endonuclease catalytic" evidence="9">
    <location>
        <begin position="125"/>
        <end position="212"/>
    </location>
</feature>
<dbReference type="EMBL" id="BQNB010018908">
    <property type="protein sequence ID" value="GJT79550.1"/>
    <property type="molecule type" value="Genomic_DNA"/>
</dbReference>
<dbReference type="Pfam" id="PF02778">
    <property type="entry name" value="tRNA_int_endo_N"/>
    <property type="match status" value="1"/>
</dbReference>
<reference evidence="11" key="1">
    <citation type="journal article" date="2022" name="Int. J. Mol. Sci.">
        <title>Draft Genome of Tanacetum Coccineum: Genomic Comparison of Closely Related Tanacetum-Family Plants.</title>
        <authorList>
            <person name="Yamashiro T."/>
            <person name="Shiraishi A."/>
            <person name="Nakayama K."/>
            <person name="Satake H."/>
        </authorList>
    </citation>
    <scope>NUCLEOTIDE SEQUENCE</scope>
</reference>
<evidence type="ECO:0000259" key="10">
    <source>
        <dbReference type="Pfam" id="PF02778"/>
    </source>
</evidence>
<protein>
    <recommendedName>
        <fullName evidence="2">tRNA-intron lyase</fullName>
        <ecNumber evidence="2">4.6.1.16</ecNumber>
    </recommendedName>
</protein>
<name>A0ABQ5GV88_9ASTR</name>
<sequence>MGPRWKRKGSEVKALANPISRSILDLQSSLKKSNSQGILSGSSVLLLSNPEQTQLLNLTCFGRPVITVKDKHDEDNQWFQFALEEAFYLCFSLNCINIFGGDHSIKTHNELWDYMTSKKASFPEVFKAYSHLRDKNWVVRSGCQYGVDFVAYRHHPSLVHSEYGVLVLPEGNGNGNGNGNDRLRVWSDFQCTLRLCGSVAKTLLILHVNRNGANLIGSSPSCLDGYSVEERTITRWSPERCREDQALETKPHLLSGKYFGYNYTSLPWAPYGDHWQNLRRISALEILSSSRLEALSHIRLDETRSLLGRLFLAANENPDQILDLRSELFGLMFNVMTRMMGGKSFYGLVNGKSEDGKMFQDLVTATTKVNSQASIVDMFPNLLWLLAGKLEKKYAAVQKRRDDFMQEWIDEFRADGLGDGEGKKTFLRVLLSLQDEDPEYYTDKEIKSLSQALLHGGINTSVDTMEWAMSLLLNNPHVLIKAQNEIDSLVGCDRLVNEKDLSKLSHLQCIINETLRMHPAAPLLLPHESSKDCKVGGYHIPHGTMLFVNVWAIQNDPNKWESPKLYTPRGRRRCPGENLAMRIVGLALASTIQCFDWKRVSEELADMTESGGFTAPEAQPLMAKYHPRSIIVPHLSKI</sequence>
<evidence type="ECO:0000259" key="9">
    <source>
        <dbReference type="Pfam" id="PF01974"/>
    </source>
</evidence>
<dbReference type="InterPro" id="IPR006678">
    <property type="entry name" value="tRNA_intron_Endonuc_N"/>
</dbReference>
<organism evidence="11 12">
    <name type="scientific">Tanacetum coccineum</name>
    <dbReference type="NCBI Taxonomy" id="301880"/>
    <lineage>
        <taxon>Eukaryota</taxon>
        <taxon>Viridiplantae</taxon>
        <taxon>Streptophyta</taxon>
        <taxon>Embryophyta</taxon>
        <taxon>Tracheophyta</taxon>
        <taxon>Spermatophyta</taxon>
        <taxon>Magnoliopsida</taxon>
        <taxon>eudicotyledons</taxon>
        <taxon>Gunneridae</taxon>
        <taxon>Pentapetalae</taxon>
        <taxon>asterids</taxon>
        <taxon>campanulids</taxon>
        <taxon>Asterales</taxon>
        <taxon>Asteraceae</taxon>
        <taxon>Asteroideae</taxon>
        <taxon>Anthemideae</taxon>
        <taxon>Anthemidinae</taxon>
        <taxon>Tanacetum</taxon>
    </lineage>
</organism>
<comment type="catalytic activity">
    <reaction evidence="8">
        <text>pretRNA = a 3'-half-tRNA molecule with a 5'-OH end + a 5'-half-tRNA molecule with a 2',3'-cyclic phosphate end + an intron with a 2',3'-cyclic phosphate and a 5'-hydroxyl terminus.</text>
        <dbReference type="EC" id="4.6.1.16"/>
    </reaction>
</comment>
<dbReference type="InterPro" id="IPR011856">
    <property type="entry name" value="tRNA_endonuc-like_dom_sf"/>
</dbReference>
<proteinExistence type="inferred from homology"/>
<dbReference type="InterPro" id="IPR050651">
    <property type="entry name" value="Plant_Cytochrome_P450_Monoox"/>
</dbReference>
<evidence type="ECO:0000256" key="2">
    <source>
        <dbReference type="ARBA" id="ARBA00012573"/>
    </source>
</evidence>
<keyword evidence="4" id="KW-0479">Metal-binding</keyword>
<dbReference type="PRINTS" id="PR00463">
    <property type="entry name" value="EP450I"/>
</dbReference>
<dbReference type="Gene3D" id="1.10.630.10">
    <property type="entry name" value="Cytochrome P450"/>
    <property type="match status" value="1"/>
</dbReference>
<gene>
    <name evidence="11" type="ORF">Tco_1053892</name>
</gene>
<dbReference type="PANTHER" id="PTHR47947">
    <property type="entry name" value="CYTOCHROME P450 82C3-RELATED"/>
    <property type="match status" value="1"/>
</dbReference>
<evidence type="ECO:0000256" key="3">
    <source>
        <dbReference type="ARBA" id="ARBA00022617"/>
    </source>
</evidence>
<dbReference type="Pfam" id="PF01974">
    <property type="entry name" value="tRNA_int_endo"/>
    <property type="match status" value="1"/>
</dbReference>
<keyword evidence="6" id="KW-0408">Iron</keyword>
<dbReference type="Gene3D" id="3.40.1350.10">
    <property type="match status" value="1"/>
</dbReference>
<evidence type="ECO:0000256" key="1">
    <source>
        <dbReference type="ARBA" id="ARBA00008078"/>
    </source>
</evidence>
<evidence type="ECO:0000256" key="6">
    <source>
        <dbReference type="ARBA" id="ARBA00023004"/>
    </source>
</evidence>
<dbReference type="EC" id="4.6.1.16" evidence="2"/>
<dbReference type="SUPFAM" id="SSF48264">
    <property type="entry name" value="Cytochrome P450"/>
    <property type="match status" value="1"/>
</dbReference>
<keyword evidence="7" id="KW-0503">Monooxygenase</keyword>
<dbReference type="Gene3D" id="3.40.1170.20">
    <property type="entry name" value="tRNA intron endonuclease, N-terminal domain"/>
    <property type="match status" value="1"/>
</dbReference>
<dbReference type="InterPro" id="IPR002401">
    <property type="entry name" value="Cyt_P450_E_grp-I"/>
</dbReference>
<dbReference type="PANTHER" id="PTHR47947:SF24">
    <property type="entry name" value="ISOFLAVONE 2'-HYDROXYLASE-LIKE"/>
    <property type="match status" value="1"/>
</dbReference>
<comment type="similarity">
    <text evidence="1">Belongs to the tRNA-intron endonuclease family.</text>
</comment>
<evidence type="ECO:0000256" key="7">
    <source>
        <dbReference type="ARBA" id="ARBA00023033"/>
    </source>
</evidence>
<keyword evidence="12" id="KW-1185">Reference proteome</keyword>
<dbReference type="InterPro" id="IPR006677">
    <property type="entry name" value="tRNA_intron_Endonuc_cat-like"/>
</dbReference>
<keyword evidence="3" id="KW-0349">Heme</keyword>
<dbReference type="CDD" id="cd22363">
    <property type="entry name" value="tRNA-intron_lyase_C"/>
    <property type="match status" value="1"/>
</dbReference>
<evidence type="ECO:0000256" key="4">
    <source>
        <dbReference type="ARBA" id="ARBA00022723"/>
    </source>
</evidence>
<dbReference type="InterPro" id="IPR036167">
    <property type="entry name" value="tRNA_intron_Endo_cat-like_sf"/>
</dbReference>
<dbReference type="Proteomes" id="UP001151760">
    <property type="component" value="Unassembled WGS sequence"/>
</dbReference>
<dbReference type="PRINTS" id="PR00385">
    <property type="entry name" value="P450"/>
</dbReference>
<evidence type="ECO:0000256" key="8">
    <source>
        <dbReference type="ARBA" id="ARBA00034031"/>
    </source>
</evidence>
<accession>A0ABQ5GV88</accession>
<dbReference type="Pfam" id="PF00067">
    <property type="entry name" value="p450"/>
    <property type="match status" value="1"/>
</dbReference>
<dbReference type="InterPro" id="IPR036396">
    <property type="entry name" value="Cyt_P450_sf"/>
</dbReference>
<dbReference type="SUPFAM" id="SSF53032">
    <property type="entry name" value="tRNA-intron endonuclease catalytic domain-like"/>
    <property type="match status" value="1"/>
</dbReference>
<keyword evidence="5" id="KW-0560">Oxidoreductase</keyword>